<protein>
    <submittedName>
        <fullName evidence="2">Uncharacterized protein YPO0396</fullName>
    </submittedName>
</protein>
<accession>A0A1H0IYN6</accession>
<dbReference type="Proteomes" id="UP000183200">
    <property type="component" value="Unassembled WGS sequence"/>
</dbReference>
<keyword evidence="3" id="KW-1185">Reference proteome</keyword>
<keyword evidence="1" id="KW-0175">Coiled coil</keyword>
<name>A0A1H0IYN6_9SPHI</name>
<dbReference type="Gene3D" id="3.40.50.300">
    <property type="entry name" value="P-loop containing nucleotide triphosphate hydrolases"/>
    <property type="match status" value="2"/>
</dbReference>
<proteinExistence type="predicted"/>
<dbReference type="OrthoDB" id="174137at2"/>
<dbReference type="InterPro" id="IPR027417">
    <property type="entry name" value="P-loop_NTPase"/>
</dbReference>
<dbReference type="AlphaFoldDB" id="A0A1H0IYN6"/>
<feature type="coiled-coil region" evidence="1">
    <location>
        <begin position="699"/>
        <end position="768"/>
    </location>
</feature>
<feature type="coiled-coil region" evidence="1">
    <location>
        <begin position="425"/>
        <end position="452"/>
    </location>
</feature>
<evidence type="ECO:0000313" key="2">
    <source>
        <dbReference type="EMBL" id="SDO36608.1"/>
    </source>
</evidence>
<feature type="coiled-coil region" evidence="1">
    <location>
        <begin position="274"/>
        <end position="378"/>
    </location>
</feature>
<dbReference type="RefSeq" id="WP_074612440.1">
    <property type="nucleotide sequence ID" value="NZ_JABMKU010000013.1"/>
</dbReference>
<organism evidence="2 3">
    <name type="scientific">Pedobacter steynii</name>
    <dbReference type="NCBI Taxonomy" id="430522"/>
    <lineage>
        <taxon>Bacteria</taxon>
        <taxon>Pseudomonadati</taxon>
        <taxon>Bacteroidota</taxon>
        <taxon>Sphingobacteriia</taxon>
        <taxon>Sphingobacteriales</taxon>
        <taxon>Sphingobacteriaceae</taxon>
        <taxon>Pedobacter</taxon>
    </lineage>
</organism>
<reference evidence="3" key="1">
    <citation type="submission" date="2016-10" db="EMBL/GenBank/DDBJ databases">
        <authorList>
            <person name="Varghese N."/>
            <person name="Submissions S."/>
        </authorList>
    </citation>
    <scope>NUCLEOTIDE SEQUENCE [LARGE SCALE GENOMIC DNA]</scope>
    <source>
        <strain evidence="3">DSM 19110</strain>
    </source>
</reference>
<evidence type="ECO:0000256" key="1">
    <source>
        <dbReference type="SAM" id="Coils"/>
    </source>
</evidence>
<sequence>MYSLFSTSSDKAGFRLQYMEIYNWGTFDDQIFRISPKGNNSLLTGANASGKSTFIDALLTLLVPVKNDRFYNQSSGAEKKGDRNEESYVYGHYGNIQKEGEHSTTTQKLRDHTAYSVLLACFENTDGQVVTLFQLRWFSNNELKRSFGIARVPLEIEKNFTPFDGKGNWKKRLEKLYNTGIQKKRIEFQDGPVKYGERMAQLLGMRSVKASSLFNQVVGVKVLDDLDDFIRVNMLEQLDAEYEFLQLKDNFMTLMDAKVNIEKAKEQIAQLIPIHELAIQLEETGKRLKVLESDREIAVYWFTAKGAELTAIELETLKVRMAVLNDEIAVLKAKEEDLKIQERDLAIAIANDEVEIQLEKLVEEITRLERDRDRSKFRSDSYNGLVQGLELPKDPERSTFEESRLLAEQKKKDCDTQRLAEDDLMRTARNEEDELKTEVEGLVARVQSLQKSKNNISGREADIREDILAHIGATADELPFIGELIRVRDEDSEWELAIEKVLHNFALRIVVPEKYYKQVNAYVNSTNLRGRITYQRFQGHTSIGSMRHHMQEENLLVNKLEFKTSGNYAEWLEEMVSGQFDYACAESLEEFDHFSEKALTREGLIKGVRGKHEKDDRAHVSKRENFVLGWDNKEKIGLLKKELELLQVQQQKNLELIKRLANGLSEIDLKKEKLSSFLSLYQSFDDINWAVFATEIQQKAAMKQSLEKANDKNRVLKDQLTVVKGLLAANAQGLEVKNKQKYKQEDKLEDLQLELDGHRTTLDMFRDKQIDVVTFETAHPQLKEIEYANFTTANTAFREHIRNETSRLEKERNSKEHVIVLKINAFKQPSEELTQKFKDWRADVSMLPDASNLEFITEYNVFLRRLQEDNLPRHEKKFDEYLQETITNKIADFRMFFENWSDAIRENINVLNEALSGIDFKTNPNTYIQLVVPTKLTEDVKEFRTLLQKAIPNVKTIESVADGKRIHFDQHIEPLIRRLEKEEWRKKVMDVRGWFSYKAEEFYKETGTKFKTYENMGQLSGGEKAQLTYTILGSAIAYQFGLTKGGLQTNSFRFIAIDEAFKAQDEDKARYLITLCKQLHLQLLVVTPSDNIHIVENDISFVHFTERRNERSSWLYDMPIEQFLNEREQFEAS</sequence>
<dbReference type="Pfam" id="PF13558">
    <property type="entry name" value="SbcC_Walker_B"/>
    <property type="match status" value="1"/>
</dbReference>
<dbReference type="SUPFAM" id="SSF52540">
    <property type="entry name" value="P-loop containing nucleoside triphosphate hydrolases"/>
    <property type="match status" value="1"/>
</dbReference>
<dbReference type="EMBL" id="FNGY01000014">
    <property type="protein sequence ID" value="SDO36608.1"/>
    <property type="molecule type" value="Genomic_DNA"/>
</dbReference>
<gene>
    <name evidence="2" type="ORF">SAMN05421820_11427</name>
</gene>
<dbReference type="Pfam" id="PF13555">
    <property type="entry name" value="AAA_29"/>
    <property type="match status" value="1"/>
</dbReference>
<evidence type="ECO:0000313" key="3">
    <source>
        <dbReference type="Proteomes" id="UP000183200"/>
    </source>
</evidence>